<keyword evidence="2" id="KW-1185">Reference proteome</keyword>
<proteinExistence type="predicted"/>
<dbReference type="EMBL" id="MK482688">
    <property type="protein sequence ID" value="QBQ76402.1"/>
    <property type="molecule type" value="Genomic_DNA"/>
</dbReference>
<sequence length="45" mass="5089">MLLWYTACIVVHTDKTPSRCHGEEIISSSPKVLVTGLNKTMQRPF</sequence>
<reference evidence="1 2" key="1">
    <citation type="submission" date="2019-02" db="EMBL/GenBank/DDBJ databases">
        <title>Draft Escherichia bacteriophage genome sequences from raw wastewater.</title>
        <authorList>
            <person name="Keely S.P."/>
            <person name="Herrmann M.P."/>
            <person name="Korajkic A."/>
            <person name="Brinkman N.E."/>
            <person name="McMinn B.R."/>
            <person name="Fout G.S."/>
            <person name="Villegas E.N."/>
        </authorList>
    </citation>
    <scope>NUCLEOTIDE SEQUENCE [LARGE SCALE GENOMIC DNA]</scope>
</reference>
<organism evidence="1 2">
    <name type="scientific">Escherichia phage vB_EcoM_LMP25</name>
    <dbReference type="NCBI Taxonomy" id="2491663"/>
    <lineage>
        <taxon>Viruses</taxon>
        <taxon>Duplodnaviria</taxon>
        <taxon>Heunggongvirae</taxon>
        <taxon>Uroviricota</taxon>
        <taxon>Caudoviricetes</taxon>
        <taxon>Andersonviridae</taxon>
        <taxon>Ounavirinae</taxon>
        <taxon>Felixounavirus</taxon>
        <taxon>Felixounavirus LMP25</taxon>
    </lineage>
</organism>
<evidence type="ECO:0000313" key="1">
    <source>
        <dbReference type="EMBL" id="QBQ76402.1"/>
    </source>
</evidence>
<accession>A0A482MT94</accession>
<name>A0A482MT94_9CAUD</name>
<protein>
    <submittedName>
        <fullName evidence="1">Uncharacterized protein</fullName>
    </submittedName>
</protein>
<evidence type="ECO:0000313" key="2">
    <source>
        <dbReference type="Proteomes" id="UP000309349"/>
    </source>
</evidence>
<dbReference type="Proteomes" id="UP000309349">
    <property type="component" value="Segment"/>
</dbReference>